<gene>
    <name evidence="2" type="ORF">CATMQ487_32430</name>
</gene>
<keyword evidence="1" id="KW-0812">Transmembrane</keyword>
<evidence type="ECO:0000313" key="3">
    <source>
        <dbReference type="Proteomes" id="UP001057498"/>
    </source>
</evidence>
<dbReference type="Proteomes" id="UP001057498">
    <property type="component" value="Chromosome"/>
</dbReference>
<keyword evidence="3" id="KW-1185">Reference proteome</keyword>
<name>A0ABN6PQD1_9BURK</name>
<accession>A0ABN6PQD1</accession>
<evidence type="ECO:0000313" key="2">
    <source>
        <dbReference type="EMBL" id="BDI06273.1"/>
    </source>
</evidence>
<keyword evidence="1" id="KW-1133">Transmembrane helix</keyword>
<organism evidence="2 3">
    <name type="scientific">Sphaerotilus microaerophilus</name>
    <dbReference type="NCBI Taxonomy" id="2914710"/>
    <lineage>
        <taxon>Bacteria</taxon>
        <taxon>Pseudomonadati</taxon>
        <taxon>Pseudomonadota</taxon>
        <taxon>Betaproteobacteria</taxon>
        <taxon>Burkholderiales</taxon>
        <taxon>Sphaerotilaceae</taxon>
        <taxon>Sphaerotilus</taxon>
    </lineage>
</organism>
<sequence length="65" mass="7198">MSMGRSFLRSSLWIAIACAATVAWWMHSGTDRTPADATENMSLTTDAQAPLSMKHLWDFMAAGRH</sequence>
<protein>
    <submittedName>
        <fullName evidence="2">Uncharacterized protein</fullName>
    </submittedName>
</protein>
<evidence type="ECO:0000256" key="1">
    <source>
        <dbReference type="SAM" id="Phobius"/>
    </source>
</evidence>
<reference evidence="2" key="1">
    <citation type="submission" date="2022-04" db="EMBL/GenBank/DDBJ databases">
        <title>Whole genome sequence of Sphaerotilus sp. FB-5.</title>
        <authorList>
            <person name="Takeda M."/>
            <person name="Narihara S."/>
            <person name="Akimoto M."/>
            <person name="Akimoto R."/>
            <person name="Nishiyashiki S."/>
            <person name="Murakami T."/>
        </authorList>
    </citation>
    <scope>NUCLEOTIDE SEQUENCE</scope>
    <source>
        <strain evidence="2">FB-5</strain>
    </source>
</reference>
<proteinExistence type="predicted"/>
<keyword evidence="1" id="KW-0472">Membrane</keyword>
<feature type="transmembrane region" description="Helical" evidence="1">
    <location>
        <begin position="7"/>
        <end position="26"/>
    </location>
</feature>
<dbReference type="EMBL" id="AP025730">
    <property type="protein sequence ID" value="BDI06273.1"/>
    <property type="molecule type" value="Genomic_DNA"/>
</dbReference>